<feature type="domain" description="G-protein coupled receptors family 1 profile" evidence="6">
    <location>
        <begin position="1"/>
        <end position="162"/>
    </location>
</feature>
<dbReference type="Gene3D" id="1.20.1070.10">
    <property type="entry name" value="Rhodopsin 7-helix transmembrane proteins"/>
    <property type="match status" value="1"/>
</dbReference>
<evidence type="ECO:0000256" key="4">
    <source>
        <dbReference type="ARBA" id="ARBA00023136"/>
    </source>
</evidence>
<comment type="subcellular location">
    <subcellularLocation>
        <location evidence="1">Membrane</location>
    </subcellularLocation>
</comment>
<feature type="transmembrane region" description="Helical" evidence="5">
    <location>
        <begin position="24"/>
        <end position="44"/>
    </location>
</feature>
<keyword evidence="4 5" id="KW-0472">Membrane</keyword>
<evidence type="ECO:0000256" key="5">
    <source>
        <dbReference type="SAM" id="Phobius"/>
    </source>
</evidence>
<feature type="transmembrane region" description="Helical" evidence="5">
    <location>
        <begin position="122"/>
        <end position="144"/>
    </location>
</feature>
<dbReference type="GO" id="GO:0016020">
    <property type="term" value="C:membrane"/>
    <property type="evidence" value="ECO:0007669"/>
    <property type="project" value="UniProtKB-SubCell"/>
</dbReference>
<protein>
    <recommendedName>
        <fullName evidence="6">G-protein coupled receptors family 1 profile domain-containing protein</fullName>
    </recommendedName>
</protein>
<proteinExistence type="predicted"/>
<dbReference type="EMBL" id="CAJOAX010055237">
    <property type="protein sequence ID" value="CAF4326376.1"/>
    <property type="molecule type" value="Genomic_DNA"/>
</dbReference>
<dbReference type="InterPro" id="IPR000276">
    <property type="entry name" value="GPCR_Rhodpsn"/>
</dbReference>
<accession>A0A820JFD8</accession>
<evidence type="ECO:0000313" key="8">
    <source>
        <dbReference type="Proteomes" id="UP000663823"/>
    </source>
</evidence>
<dbReference type="PROSITE" id="PS50262">
    <property type="entry name" value="G_PROTEIN_RECEP_F1_2"/>
    <property type="match status" value="1"/>
</dbReference>
<dbReference type="InterPro" id="IPR052954">
    <property type="entry name" value="GPCR-Ligand_Int"/>
</dbReference>
<evidence type="ECO:0000313" key="7">
    <source>
        <dbReference type="EMBL" id="CAF4326376.1"/>
    </source>
</evidence>
<evidence type="ECO:0000256" key="3">
    <source>
        <dbReference type="ARBA" id="ARBA00022989"/>
    </source>
</evidence>
<keyword evidence="3 5" id="KW-1133">Transmembrane helix</keyword>
<reference evidence="7" key="1">
    <citation type="submission" date="2021-02" db="EMBL/GenBank/DDBJ databases">
        <authorList>
            <person name="Nowell W R."/>
        </authorList>
    </citation>
    <scope>NUCLEOTIDE SEQUENCE</scope>
</reference>
<feature type="non-terminal residue" evidence="7">
    <location>
        <position position="162"/>
    </location>
</feature>
<evidence type="ECO:0000259" key="6">
    <source>
        <dbReference type="PROSITE" id="PS50262"/>
    </source>
</evidence>
<dbReference type="PANTHER" id="PTHR46641:SF2">
    <property type="entry name" value="FMRFAMIDE RECEPTOR"/>
    <property type="match status" value="1"/>
</dbReference>
<feature type="non-terminal residue" evidence="7">
    <location>
        <position position="1"/>
    </location>
</feature>
<sequence length="162" mass="19188">VVLDRCILICSPFRDQKRRSPRHAVFIVLCVSLFCILYCIPFWFEFTLIKKDNTRVISVSDIGAHPLFRTLMRKYLYFVFVFIIPLSTIIICKTMIIKKLYTVRRRKRLLGNLKKQNRSSNAINFLVLSIVFVFLVTQFPYFIFNVLYSWFGQSLMAGLRAR</sequence>
<name>A0A820JFD8_9BILA</name>
<feature type="transmembrane region" description="Helical" evidence="5">
    <location>
        <begin position="75"/>
        <end position="101"/>
    </location>
</feature>
<dbReference type="Pfam" id="PF00001">
    <property type="entry name" value="7tm_1"/>
    <property type="match status" value="1"/>
</dbReference>
<dbReference type="GO" id="GO:0004930">
    <property type="term" value="F:G protein-coupled receptor activity"/>
    <property type="evidence" value="ECO:0007669"/>
    <property type="project" value="InterPro"/>
</dbReference>
<dbReference type="Proteomes" id="UP000663823">
    <property type="component" value="Unassembled WGS sequence"/>
</dbReference>
<keyword evidence="2 5" id="KW-0812">Transmembrane</keyword>
<comment type="caution">
    <text evidence="7">The sequence shown here is derived from an EMBL/GenBank/DDBJ whole genome shotgun (WGS) entry which is preliminary data.</text>
</comment>
<gene>
    <name evidence="7" type="ORF">OTI717_LOCUS42824</name>
</gene>
<dbReference type="AlphaFoldDB" id="A0A820JFD8"/>
<evidence type="ECO:0000256" key="2">
    <source>
        <dbReference type="ARBA" id="ARBA00022692"/>
    </source>
</evidence>
<organism evidence="7 8">
    <name type="scientific">Rotaria sordida</name>
    <dbReference type="NCBI Taxonomy" id="392033"/>
    <lineage>
        <taxon>Eukaryota</taxon>
        <taxon>Metazoa</taxon>
        <taxon>Spiralia</taxon>
        <taxon>Gnathifera</taxon>
        <taxon>Rotifera</taxon>
        <taxon>Eurotatoria</taxon>
        <taxon>Bdelloidea</taxon>
        <taxon>Philodinida</taxon>
        <taxon>Philodinidae</taxon>
        <taxon>Rotaria</taxon>
    </lineage>
</organism>
<dbReference type="PANTHER" id="PTHR46641">
    <property type="entry name" value="FMRFAMIDE RECEPTOR-RELATED"/>
    <property type="match status" value="1"/>
</dbReference>
<dbReference type="SUPFAM" id="SSF81321">
    <property type="entry name" value="Family A G protein-coupled receptor-like"/>
    <property type="match status" value="1"/>
</dbReference>
<dbReference type="InterPro" id="IPR017452">
    <property type="entry name" value="GPCR_Rhodpsn_7TM"/>
</dbReference>
<evidence type="ECO:0000256" key="1">
    <source>
        <dbReference type="ARBA" id="ARBA00004370"/>
    </source>
</evidence>